<dbReference type="InterPro" id="IPR004843">
    <property type="entry name" value="Calcineurin-like_PHP"/>
</dbReference>
<dbReference type="GO" id="GO:0005886">
    <property type="term" value="C:plasma membrane"/>
    <property type="evidence" value="ECO:0007669"/>
    <property type="project" value="TreeGrafter"/>
</dbReference>
<feature type="domain" description="5'-Nucleotidase C-terminal" evidence="10">
    <location>
        <begin position="347"/>
        <end position="521"/>
    </location>
</feature>
<comment type="similarity">
    <text evidence="2 8">Belongs to the 5'-nucleotidase family.</text>
</comment>
<organism evidence="11 12">
    <name type="scientific">Dendroctonus ponderosae</name>
    <name type="common">Mountain pine beetle</name>
    <dbReference type="NCBI Taxonomy" id="77166"/>
    <lineage>
        <taxon>Eukaryota</taxon>
        <taxon>Metazoa</taxon>
        <taxon>Ecdysozoa</taxon>
        <taxon>Arthropoda</taxon>
        <taxon>Hexapoda</taxon>
        <taxon>Insecta</taxon>
        <taxon>Pterygota</taxon>
        <taxon>Neoptera</taxon>
        <taxon>Endopterygota</taxon>
        <taxon>Coleoptera</taxon>
        <taxon>Polyphaga</taxon>
        <taxon>Cucujiformia</taxon>
        <taxon>Curculionidae</taxon>
        <taxon>Scolytinae</taxon>
        <taxon>Dendroctonus</taxon>
    </lineage>
</organism>
<dbReference type="InterPro" id="IPR006146">
    <property type="entry name" value="5'-Nucleotdase_CS"/>
</dbReference>
<evidence type="ECO:0000259" key="9">
    <source>
        <dbReference type="Pfam" id="PF00149"/>
    </source>
</evidence>
<feature type="domain" description="Calcineurin-like phosphoesterase" evidence="9">
    <location>
        <begin position="34"/>
        <end position="252"/>
    </location>
</feature>
<dbReference type="Proteomes" id="UP000019118">
    <property type="component" value="Unassembled WGS sequence"/>
</dbReference>
<evidence type="ECO:0000256" key="8">
    <source>
        <dbReference type="RuleBase" id="RU362119"/>
    </source>
</evidence>
<proteinExistence type="inferred from homology"/>
<dbReference type="EC" id="3.1.3.5" evidence="3"/>
<dbReference type="PANTHER" id="PTHR11575:SF24">
    <property type="entry name" value="5'-NUCLEOTIDASE"/>
    <property type="match status" value="1"/>
</dbReference>
<dbReference type="GO" id="GO:0008253">
    <property type="term" value="F:5'-nucleotidase activity"/>
    <property type="evidence" value="ECO:0007669"/>
    <property type="project" value="UniProtKB-EC"/>
</dbReference>
<evidence type="ECO:0000259" key="10">
    <source>
        <dbReference type="Pfam" id="PF02872"/>
    </source>
</evidence>
<dbReference type="PRINTS" id="PR01607">
    <property type="entry name" value="APYRASEFAMLY"/>
</dbReference>
<dbReference type="CDD" id="cd07409">
    <property type="entry name" value="MPP_CD73_N"/>
    <property type="match status" value="1"/>
</dbReference>
<dbReference type="InterPro" id="IPR006179">
    <property type="entry name" value="5_nucleotidase/apyrase"/>
</dbReference>
<dbReference type="Pfam" id="PF00149">
    <property type="entry name" value="Metallophos"/>
    <property type="match status" value="1"/>
</dbReference>
<dbReference type="AlphaFoldDB" id="A0AAR5QHT2"/>
<dbReference type="Gene3D" id="3.90.780.10">
    <property type="entry name" value="5'-Nucleotidase, C-terminal domain"/>
    <property type="match status" value="1"/>
</dbReference>
<dbReference type="GO" id="GO:0046872">
    <property type="term" value="F:metal ion binding"/>
    <property type="evidence" value="ECO:0007669"/>
    <property type="project" value="UniProtKB-KW"/>
</dbReference>
<dbReference type="InterPro" id="IPR008334">
    <property type="entry name" value="5'-Nucleotdase_C"/>
</dbReference>
<keyword evidence="4" id="KW-0479">Metal-binding</keyword>
<dbReference type="GO" id="GO:0000166">
    <property type="term" value="F:nucleotide binding"/>
    <property type="evidence" value="ECO:0007669"/>
    <property type="project" value="UniProtKB-KW"/>
</dbReference>
<dbReference type="SUPFAM" id="SSF55816">
    <property type="entry name" value="5'-nucleotidase (syn. UDP-sugar hydrolase), C-terminal domain"/>
    <property type="match status" value="1"/>
</dbReference>
<dbReference type="FunFam" id="3.90.780.10:FF:000001">
    <property type="entry name" value="NT5E isoform 3"/>
    <property type="match status" value="1"/>
</dbReference>
<evidence type="ECO:0000256" key="1">
    <source>
        <dbReference type="ARBA" id="ARBA00000815"/>
    </source>
</evidence>
<evidence type="ECO:0000313" key="11">
    <source>
        <dbReference type="EnsemblMetazoa" id="XP_019772793.1"/>
    </source>
</evidence>
<evidence type="ECO:0000256" key="4">
    <source>
        <dbReference type="ARBA" id="ARBA00022723"/>
    </source>
</evidence>
<dbReference type="SUPFAM" id="SSF56300">
    <property type="entry name" value="Metallo-dependent phosphatases"/>
    <property type="match status" value="1"/>
</dbReference>
<dbReference type="EnsemblMetazoa" id="XM_019917234.1">
    <property type="protein sequence ID" value="XP_019772793.1"/>
    <property type="gene ID" value="LOC109546314"/>
</dbReference>
<name>A0AAR5QHT2_DENPD</name>
<dbReference type="InterPro" id="IPR029052">
    <property type="entry name" value="Metallo-depent_PP-like"/>
</dbReference>
<evidence type="ECO:0000256" key="2">
    <source>
        <dbReference type="ARBA" id="ARBA00006654"/>
    </source>
</evidence>
<dbReference type="PROSITE" id="PS00786">
    <property type="entry name" value="5_NUCLEOTIDASE_2"/>
    <property type="match status" value="1"/>
</dbReference>
<evidence type="ECO:0000313" key="12">
    <source>
        <dbReference type="Proteomes" id="UP000019118"/>
    </source>
</evidence>
<evidence type="ECO:0000256" key="6">
    <source>
        <dbReference type="ARBA" id="ARBA00022741"/>
    </source>
</evidence>
<feature type="signal peptide" evidence="8">
    <location>
        <begin position="1"/>
        <end position="22"/>
    </location>
</feature>
<evidence type="ECO:0000256" key="3">
    <source>
        <dbReference type="ARBA" id="ARBA00012643"/>
    </source>
</evidence>
<keyword evidence="6 8" id="KW-0547">Nucleotide-binding</keyword>
<keyword evidence="12" id="KW-1185">Reference proteome</keyword>
<sequence length="599" mass="65318">MSASRWLSFLLAVTLNVILVSSAPHLRADDFSFVILHNNDMHGRFEETERNTGSCQKGNRNSTCIGGMARTAHVIRAYRQRAKESAGPPVLYLNAGDTFVGTTWFSLFTWNISSSFINLLKPDALSLGNHEFDLTEKALAPFISNLDAPVLAANLNFSQEPTLAGKVNGSTIVQLSGRQVGIIGYLTPETIKVSQVGKVTFEDEVPAVRREAEALAAQGVNIIIALGHSGYNMDQTIAREVELVDIVVGGHTNTFLWNGAQPDSELIQDLYPKVITQESGKQVPVVQAYAYTKYLGVLNCSFDSNGDLTAFAGQPLLMSTSIPQEADLLQLLDVYRPAIDALNEEIIGYSRVFLDGDNWNCRHQECNLGNLVADALVSYATSESTDRWSSVPIGLYNGGGIRNSITPQGETGAVSRGDLIAVLPFGNQVVELTLKGSDLLQAIEQMVRSQGETSSGEFPQVSGLRLVVDMNREPYSRVLSLKARCGICDVPVYETVVSDQNYTLVTSSFLADGGDGITVLSDKYLNKRVMDLGDLDATANYITKYTPIYPEIQGRIRVQNSTVEDNDEDSGNAGSRMGSSWMLLMLVCLLLPTVFQREV</sequence>
<dbReference type="PANTHER" id="PTHR11575">
    <property type="entry name" value="5'-NUCLEOTIDASE-RELATED"/>
    <property type="match status" value="1"/>
</dbReference>
<reference evidence="12" key="1">
    <citation type="journal article" date="2013" name="Genome Biol.">
        <title>Draft genome of the mountain pine beetle, Dendroctonus ponderosae Hopkins, a major forest pest.</title>
        <authorList>
            <person name="Keeling C.I."/>
            <person name="Yuen M.M."/>
            <person name="Liao N.Y."/>
            <person name="Docking T.R."/>
            <person name="Chan S.K."/>
            <person name="Taylor G.A."/>
            <person name="Palmquist D.L."/>
            <person name="Jackman S.D."/>
            <person name="Nguyen A."/>
            <person name="Li M."/>
            <person name="Henderson H."/>
            <person name="Janes J.K."/>
            <person name="Zhao Y."/>
            <person name="Pandoh P."/>
            <person name="Moore R."/>
            <person name="Sperling F.A."/>
            <person name="Huber D.P."/>
            <person name="Birol I."/>
            <person name="Jones S.J."/>
            <person name="Bohlmann J."/>
        </authorList>
    </citation>
    <scope>NUCLEOTIDE SEQUENCE</scope>
</reference>
<keyword evidence="5 8" id="KW-0732">Signal</keyword>
<dbReference type="Gene3D" id="3.60.21.10">
    <property type="match status" value="1"/>
</dbReference>
<dbReference type="FunFam" id="3.60.21.10:FF:000020">
    <property type="entry name" value="NT5E isoform 4"/>
    <property type="match status" value="1"/>
</dbReference>
<keyword evidence="7 8" id="KW-0378">Hydrolase</keyword>
<reference evidence="11" key="2">
    <citation type="submission" date="2024-08" db="UniProtKB">
        <authorList>
            <consortium name="EnsemblMetazoa"/>
        </authorList>
    </citation>
    <scope>IDENTIFICATION</scope>
</reference>
<evidence type="ECO:0000256" key="5">
    <source>
        <dbReference type="ARBA" id="ARBA00022729"/>
    </source>
</evidence>
<comment type="catalytic activity">
    <reaction evidence="1">
        <text>a ribonucleoside 5'-phosphate + H2O = a ribonucleoside + phosphate</text>
        <dbReference type="Rhea" id="RHEA:12484"/>
        <dbReference type="ChEBI" id="CHEBI:15377"/>
        <dbReference type="ChEBI" id="CHEBI:18254"/>
        <dbReference type="ChEBI" id="CHEBI:43474"/>
        <dbReference type="ChEBI" id="CHEBI:58043"/>
        <dbReference type="EC" id="3.1.3.5"/>
    </reaction>
</comment>
<feature type="chain" id="PRO_5043112528" description="5'-nucleotidase" evidence="8">
    <location>
        <begin position="23"/>
        <end position="599"/>
    </location>
</feature>
<dbReference type="Pfam" id="PF02872">
    <property type="entry name" value="5_nucleotid_C"/>
    <property type="match status" value="1"/>
</dbReference>
<evidence type="ECO:0000256" key="7">
    <source>
        <dbReference type="ARBA" id="ARBA00022801"/>
    </source>
</evidence>
<accession>A0AAR5QHT2</accession>
<dbReference type="InterPro" id="IPR036907">
    <property type="entry name" value="5'-Nucleotdase_C_sf"/>
</dbReference>
<dbReference type="GO" id="GO:0006196">
    <property type="term" value="P:AMP catabolic process"/>
    <property type="evidence" value="ECO:0007669"/>
    <property type="project" value="TreeGrafter"/>
</dbReference>
<protein>
    <recommendedName>
        <fullName evidence="3">5'-nucleotidase</fullName>
        <ecNumber evidence="3">3.1.3.5</ecNumber>
    </recommendedName>
</protein>